<reference evidence="2" key="2">
    <citation type="submission" date="2021-04" db="EMBL/GenBank/DDBJ databases">
        <authorList>
            <person name="Gilroy R."/>
        </authorList>
    </citation>
    <scope>NUCLEOTIDE SEQUENCE</scope>
    <source>
        <strain evidence="2">ChiGjej6B6-1540</strain>
    </source>
</reference>
<accession>A0A9D1UNQ1</accession>
<keyword evidence="1" id="KW-1133">Transmembrane helix</keyword>
<reference evidence="2" key="1">
    <citation type="journal article" date="2021" name="PeerJ">
        <title>Extensive microbial diversity within the chicken gut microbiome revealed by metagenomics and culture.</title>
        <authorList>
            <person name="Gilroy R."/>
            <person name="Ravi A."/>
            <person name="Getino M."/>
            <person name="Pursley I."/>
            <person name="Horton D.L."/>
            <person name="Alikhan N.F."/>
            <person name="Baker D."/>
            <person name="Gharbi K."/>
            <person name="Hall N."/>
            <person name="Watson M."/>
            <person name="Adriaenssens E.M."/>
            <person name="Foster-Nyarko E."/>
            <person name="Jarju S."/>
            <person name="Secka A."/>
            <person name="Antonio M."/>
            <person name="Oren A."/>
            <person name="Chaudhuri R.R."/>
            <person name="La Ragione R."/>
            <person name="Hildebrand F."/>
            <person name="Pallen M.J."/>
        </authorList>
    </citation>
    <scope>NUCLEOTIDE SEQUENCE</scope>
    <source>
        <strain evidence="2">ChiGjej6B6-1540</strain>
    </source>
</reference>
<sequence>MNPIRDELEKISFSEQEKNALTAALTAARQPDHGRPMPMAYRRIIALVAAVSLLIGAVGAVSVAGVSPAFRRFFGIETAQQEENLQPKTIHQVYEDPNGTGAVLTVEQVLMDSRNLYVTMDLAAPEGTVLPEVPEALEQGKASYWIASRSEAAGSMDVLLSQDAEGTRRWEGSSGGKSYGIVSIRDNDDTDGHISLLFTLTLQDGTFDKTCQYLTIGNLAELRRFDPTTGNYPQTALDGFHFSFTVPLEGCQVEQYDFQGRSLVHLGGETLVLMDNLSLSPISIGFDLLCGSEEQYDALWEGLSGGGWPVYVLLRDGSHVKVSFPDSYSISKYRGEGQDADVFFSTASLTLHLEHPIDPAQVQDIIFVGDNGDETGRITNTPGCRYFSFDPNWRNDHYWNEINQYWMDLRAQSVQETPTATTGPEGGVSITLG</sequence>
<evidence type="ECO:0000256" key="1">
    <source>
        <dbReference type="SAM" id="Phobius"/>
    </source>
</evidence>
<evidence type="ECO:0000313" key="3">
    <source>
        <dbReference type="Proteomes" id="UP000824192"/>
    </source>
</evidence>
<feature type="transmembrane region" description="Helical" evidence="1">
    <location>
        <begin position="44"/>
        <end position="66"/>
    </location>
</feature>
<evidence type="ECO:0008006" key="4">
    <source>
        <dbReference type="Google" id="ProtNLM"/>
    </source>
</evidence>
<dbReference type="EMBL" id="DXGA01000118">
    <property type="protein sequence ID" value="HIW94048.1"/>
    <property type="molecule type" value="Genomic_DNA"/>
</dbReference>
<gene>
    <name evidence="2" type="ORF">H9868_05855</name>
</gene>
<keyword evidence="1" id="KW-0472">Membrane</keyword>
<keyword evidence="1" id="KW-0812">Transmembrane</keyword>
<comment type="caution">
    <text evidence="2">The sequence shown here is derived from an EMBL/GenBank/DDBJ whole genome shotgun (WGS) entry which is preliminary data.</text>
</comment>
<dbReference type="AlphaFoldDB" id="A0A9D1UNQ1"/>
<dbReference type="Proteomes" id="UP000824192">
    <property type="component" value="Unassembled WGS sequence"/>
</dbReference>
<proteinExistence type="predicted"/>
<evidence type="ECO:0000313" key="2">
    <source>
        <dbReference type="EMBL" id="HIW94048.1"/>
    </source>
</evidence>
<organism evidence="2 3">
    <name type="scientific">Candidatus Flavonifractor merdipullorum</name>
    <dbReference type="NCBI Taxonomy" id="2838590"/>
    <lineage>
        <taxon>Bacteria</taxon>
        <taxon>Bacillati</taxon>
        <taxon>Bacillota</taxon>
        <taxon>Clostridia</taxon>
        <taxon>Eubacteriales</taxon>
        <taxon>Oscillospiraceae</taxon>
        <taxon>Flavonifractor</taxon>
    </lineage>
</organism>
<protein>
    <recommendedName>
        <fullName evidence="4">DUF4179 domain-containing protein</fullName>
    </recommendedName>
</protein>
<name>A0A9D1UNQ1_9FIRM</name>